<dbReference type="InterPro" id="IPR018060">
    <property type="entry name" value="HTH_AraC"/>
</dbReference>
<dbReference type="Pfam" id="PF12852">
    <property type="entry name" value="Cupin_6"/>
    <property type="match status" value="1"/>
</dbReference>
<proteinExistence type="predicted"/>
<organism evidence="5 6">
    <name type="scientific">Aquincola tertiaricarbonis</name>
    <dbReference type="NCBI Taxonomy" id="391953"/>
    <lineage>
        <taxon>Bacteria</taxon>
        <taxon>Pseudomonadati</taxon>
        <taxon>Pseudomonadota</taxon>
        <taxon>Betaproteobacteria</taxon>
        <taxon>Burkholderiales</taxon>
        <taxon>Sphaerotilaceae</taxon>
        <taxon>Aquincola</taxon>
    </lineage>
</organism>
<dbReference type="Pfam" id="PF12833">
    <property type="entry name" value="HTH_18"/>
    <property type="match status" value="1"/>
</dbReference>
<evidence type="ECO:0000259" key="4">
    <source>
        <dbReference type="PROSITE" id="PS01124"/>
    </source>
</evidence>
<name>A0ABY4S3Q5_AQUTE</name>
<keyword evidence="2" id="KW-0238">DNA-binding</keyword>
<dbReference type="InterPro" id="IPR050204">
    <property type="entry name" value="AraC_XylS_family_regulators"/>
</dbReference>
<evidence type="ECO:0000256" key="2">
    <source>
        <dbReference type="ARBA" id="ARBA00023125"/>
    </source>
</evidence>
<dbReference type="SUPFAM" id="SSF46689">
    <property type="entry name" value="Homeodomain-like"/>
    <property type="match status" value="2"/>
</dbReference>
<protein>
    <submittedName>
        <fullName evidence="5">AraC family transcriptional regulator</fullName>
    </submittedName>
</protein>
<dbReference type="PANTHER" id="PTHR46796:SF13">
    <property type="entry name" value="HTH-TYPE TRANSCRIPTIONAL ACTIVATOR RHAS"/>
    <property type="match status" value="1"/>
</dbReference>
<dbReference type="PANTHER" id="PTHR46796">
    <property type="entry name" value="HTH-TYPE TRANSCRIPTIONAL ACTIVATOR RHAS-RELATED"/>
    <property type="match status" value="1"/>
</dbReference>
<dbReference type="PROSITE" id="PS01124">
    <property type="entry name" value="HTH_ARAC_FAMILY_2"/>
    <property type="match status" value="1"/>
</dbReference>
<dbReference type="InterPro" id="IPR018062">
    <property type="entry name" value="HTH_AraC-typ_CS"/>
</dbReference>
<feature type="domain" description="HTH araC/xylS-type" evidence="4">
    <location>
        <begin position="213"/>
        <end position="311"/>
    </location>
</feature>
<accession>A0ABY4S3Q5</accession>
<evidence type="ECO:0000256" key="1">
    <source>
        <dbReference type="ARBA" id="ARBA00023015"/>
    </source>
</evidence>
<dbReference type="InterPro" id="IPR032783">
    <property type="entry name" value="AraC_lig"/>
</dbReference>
<reference evidence="5" key="1">
    <citation type="submission" date="2022-05" db="EMBL/GenBank/DDBJ databases">
        <title>An RpoN-dependent PEP-CTERM gene is involved in floc formation of an Aquincola tertiaricarbonis strain.</title>
        <authorList>
            <person name="Qiu D."/>
            <person name="Xia M."/>
        </authorList>
    </citation>
    <scope>NUCLEOTIDE SEQUENCE</scope>
    <source>
        <strain evidence="5">RN12</strain>
    </source>
</reference>
<sequence length="322" mass="34441">MDGLSEVLSICRSQRAVTARFDLGAPWALRSAGVSGAMIRMARGAPFWLLMAGRPPLQVAPGDLLMLPLGAPHVIASDPAVAPVPFSRLIKQHAVGPLDENPLVFSHGGAGPRTDLYSAQVWFSAYGRHAVLSLLPPLLHVRAGQQPLALNLAATMQALVLETLDRRPGWRASAARMGELLLIHLVREHLAASGDAAAAAPGWLRGLADPALARSLNALHRAPGAPWTVESLAAEAGMSRSRFSERFRQQVGATPIGYLTAHRMALAAEQLEAGGQPLARIAEQAGYDSDKVFARAFRRWAGLTPTAWLKREQQRRSGALTA</sequence>
<dbReference type="RefSeq" id="WP_250194755.1">
    <property type="nucleotide sequence ID" value="NZ_CP097635.1"/>
</dbReference>
<dbReference type="PROSITE" id="PS00041">
    <property type="entry name" value="HTH_ARAC_FAMILY_1"/>
    <property type="match status" value="1"/>
</dbReference>
<gene>
    <name evidence="5" type="ORF">MW290_11285</name>
</gene>
<dbReference type="EMBL" id="CP097635">
    <property type="protein sequence ID" value="URI06492.1"/>
    <property type="molecule type" value="Genomic_DNA"/>
</dbReference>
<evidence type="ECO:0000313" key="5">
    <source>
        <dbReference type="EMBL" id="URI06492.1"/>
    </source>
</evidence>
<dbReference type="Gene3D" id="1.10.10.60">
    <property type="entry name" value="Homeodomain-like"/>
    <property type="match status" value="1"/>
</dbReference>
<keyword evidence="6" id="KW-1185">Reference proteome</keyword>
<keyword evidence="3" id="KW-0804">Transcription</keyword>
<dbReference type="InterPro" id="IPR009057">
    <property type="entry name" value="Homeodomain-like_sf"/>
</dbReference>
<evidence type="ECO:0000256" key="3">
    <source>
        <dbReference type="ARBA" id="ARBA00023163"/>
    </source>
</evidence>
<keyword evidence="1" id="KW-0805">Transcription regulation</keyword>
<dbReference type="SMART" id="SM00342">
    <property type="entry name" value="HTH_ARAC"/>
    <property type="match status" value="1"/>
</dbReference>
<evidence type="ECO:0000313" key="6">
    <source>
        <dbReference type="Proteomes" id="UP001056201"/>
    </source>
</evidence>
<dbReference type="Proteomes" id="UP001056201">
    <property type="component" value="Chromosome 1"/>
</dbReference>